<keyword evidence="6" id="KW-0028">Amino-acid biosynthesis</keyword>
<protein>
    <recommendedName>
        <fullName evidence="4">cystathionine gamma-lyase</fullName>
        <ecNumber evidence="4">4.4.1.1</ecNumber>
    </recommendedName>
    <alternativeName>
        <fullName evidence="7">Gamma-cystathionase</fullName>
    </alternativeName>
</protein>
<comment type="pathway">
    <text evidence="2">Amino-acid biosynthesis; L-cysteine biosynthesis; L-cysteine from L-homocysteine and L-serine: step 2/2.</text>
</comment>
<comment type="cofactor">
    <cofactor evidence="1 9">
        <name>pyridoxal 5'-phosphate</name>
        <dbReference type="ChEBI" id="CHEBI:597326"/>
    </cofactor>
</comment>
<dbReference type="EMBL" id="MTYJ01000009">
    <property type="protein sequence ID" value="OQV23864.1"/>
    <property type="molecule type" value="Genomic_DNA"/>
</dbReference>
<dbReference type="PANTHER" id="PTHR11808:SF15">
    <property type="entry name" value="CYSTATHIONINE GAMMA-LYASE"/>
    <property type="match status" value="1"/>
</dbReference>
<dbReference type="CDD" id="cd00614">
    <property type="entry name" value="CGS_like"/>
    <property type="match status" value="1"/>
</dbReference>
<dbReference type="GO" id="GO:0030170">
    <property type="term" value="F:pyridoxal phosphate binding"/>
    <property type="evidence" value="ECO:0007669"/>
    <property type="project" value="InterPro"/>
</dbReference>
<proteinExistence type="inferred from homology"/>
<sequence length="474" mass="51919">MSCSSSASQRLISVSERLAGLRAARRLSTEKIITKQKNLSATASSPIKSPHIPRHSFSSPVAFYIAAMDYQPFPNFATTAIHVGSEPDPNGSGAVVPPISLSTTFKQAAPGQFNGFDYSRSGNPTRNGLEETLAALENGKYGLCFSSGLGAMTTIIHLLTAGDEIISMNDMYGGSNRYFRHVASKDGLKVKLVDCTDPVKVKAALTERTRLVWLETPTNPTMRVVDIQTVSDLVHAYNKDIIVVVDNTFMSSYFQRPLDLGADITHHSLTKYMNGHSDVVMGCAVLHDEALYKRLKFLQNSIGAVPSAFDCFLVSRGLKTLHIRMREHMSSGLAVARFLEQHPCVEKVLHPGLKSHPQYELMKKQCRGGYSGVFSFYIKGELQEAREFLKNLKIFTLAESLGGYESLAEHPGIMTHASVPENERATLGISDTLIRLSVGLETVEDLIADIDQALRTAVFQKSDDDHHGSAKAAL</sequence>
<dbReference type="Gene3D" id="3.40.640.10">
    <property type="entry name" value="Type I PLP-dependent aspartate aminotransferase-like (Major domain)"/>
    <property type="match status" value="1"/>
</dbReference>
<evidence type="ECO:0000313" key="11">
    <source>
        <dbReference type="Proteomes" id="UP000192578"/>
    </source>
</evidence>
<dbReference type="Proteomes" id="UP000192578">
    <property type="component" value="Unassembled WGS sequence"/>
</dbReference>
<dbReference type="EC" id="4.4.1.1" evidence="4"/>
<evidence type="ECO:0000256" key="3">
    <source>
        <dbReference type="ARBA" id="ARBA00009077"/>
    </source>
</evidence>
<reference evidence="11" key="1">
    <citation type="submission" date="2017-01" db="EMBL/GenBank/DDBJ databases">
        <title>Comparative genomics of anhydrobiosis in the tardigrade Hypsibius dujardini.</title>
        <authorList>
            <person name="Yoshida Y."/>
            <person name="Koutsovoulos G."/>
            <person name="Laetsch D."/>
            <person name="Stevens L."/>
            <person name="Kumar S."/>
            <person name="Horikawa D."/>
            <person name="Ishino K."/>
            <person name="Komine S."/>
            <person name="Tomita M."/>
            <person name="Blaxter M."/>
            <person name="Arakawa K."/>
        </authorList>
    </citation>
    <scope>NUCLEOTIDE SEQUENCE [LARGE SCALE GENOMIC DNA]</scope>
    <source>
        <strain evidence="11">Z151</strain>
    </source>
</reference>
<dbReference type="InterPro" id="IPR015421">
    <property type="entry name" value="PyrdxlP-dep_Trfase_major"/>
</dbReference>
<dbReference type="SUPFAM" id="SSF53383">
    <property type="entry name" value="PLP-dependent transferases"/>
    <property type="match status" value="1"/>
</dbReference>
<dbReference type="AlphaFoldDB" id="A0A1W0X8Z2"/>
<accession>A0A1W0X8Z2</accession>
<keyword evidence="11" id="KW-1185">Reference proteome</keyword>
<dbReference type="InterPro" id="IPR015422">
    <property type="entry name" value="PyrdxlP-dep_Trfase_small"/>
</dbReference>
<evidence type="ECO:0000256" key="6">
    <source>
        <dbReference type="ARBA" id="ARBA00023192"/>
    </source>
</evidence>
<evidence type="ECO:0000256" key="1">
    <source>
        <dbReference type="ARBA" id="ARBA00001933"/>
    </source>
</evidence>
<evidence type="ECO:0000256" key="9">
    <source>
        <dbReference type="RuleBase" id="RU362118"/>
    </source>
</evidence>
<comment type="similarity">
    <text evidence="3 9">Belongs to the trans-sulfuration enzymes family.</text>
</comment>
<dbReference type="GO" id="GO:0019346">
    <property type="term" value="P:transsulfuration"/>
    <property type="evidence" value="ECO:0007669"/>
    <property type="project" value="InterPro"/>
</dbReference>
<gene>
    <name evidence="10" type="ORF">BV898_02213</name>
</gene>
<dbReference type="InterPro" id="IPR000277">
    <property type="entry name" value="Cys/Met-Metab_PyrdxlP-dep_enz"/>
</dbReference>
<dbReference type="GO" id="GO:0004123">
    <property type="term" value="F:cystathionine gamma-lyase activity"/>
    <property type="evidence" value="ECO:0007669"/>
    <property type="project" value="TreeGrafter"/>
</dbReference>
<comment type="caution">
    <text evidence="10">The sequence shown here is derived from an EMBL/GenBank/DDBJ whole genome shotgun (WGS) entry which is preliminary data.</text>
</comment>
<dbReference type="OrthoDB" id="3512640at2759"/>
<name>A0A1W0X8Z2_HYPEX</name>
<dbReference type="PROSITE" id="PS00868">
    <property type="entry name" value="CYS_MET_METAB_PP"/>
    <property type="match status" value="1"/>
</dbReference>
<evidence type="ECO:0000256" key="8">
    <source>
        <dbReference type="PIRSR" id="PIRSR001434-2"/>
    </source>
</evidence>
<dbReference type="PANTHER" id="PTHR11808">
    <property type="entry name" value="TRANS-SULFURATION ENZYME FAMILY MEMBER"/>
    <property type="match status" value="1"/>
</dbReference>
<organism evidence="10 11">
    <name type="scientific">Hypsibius exemplaris</name>
    <name type="common">Freshwater tardigrade</name>
    <dbReference type="NCBI Taxonomy" id="2072580"/>
    <lineage>
        <taxon>Eukaryota</taxon>
        <taxon>Metazoa</taxon>
        <taxon>Ecdysozoa</taxon>
        <taxon>Tardigrada</taxon>
        <taxon>Eutardigrada</taxon>
        <taxon>Parachela</taxon>
        <taxon>Hypsibioidea</taxon>
        <taxon>Hypsibiidae</taxon>
        <taxon>Hypsibius</taxon>
    </lineage>
</organism>
<dbReference type="GO" id="GO:0019343">
    <property type="term" value="P:cysteine biosynthetic process via cystathionine"/>
    <property type="evidence" value="ECO:0007669"/>
    <property type="project" value="TreeGrafter"/>
</dbReference>
<evidence type="ECO:0000256" key="7">
    <source>
        <dbReference type="ARBA" id="ARBA00029853"/>
    </source>
</evidence>
<dbReference type="Pfam" id="PF01053">
    <property type="entry name" value="Cys_Met_Meta_PP"/>
    <property type="match status" value="1"/>
</dbReference>
<dbReference type="Gene3D" id="3.90.1150.10">
    <property type="entry name" value="Aspartate Aminotransferase, domain 1"/>
    <property type="match status" value="1"/>
</dbReference>
<dbReference type="InterPro" id="IPR054542">
    <property type="entry name" value="Cys_met_metab_PP"/>
</dbReference>
<evidence type="ECO:0000256" key="2">
    <source>
        <dbReference type="ARBA" id="ARBA00005038"/>
    </source>
</evidence>
<dbReference type="PIRSF" id="PIRSF001434">
    <property type="entry name" value="CGS"/>
    <property type="match status" value="1"/>
</dbReference>
<dbReference type="InterPro" id="IPR015424">
    <property type="entry name" value="PyrdxlP-dep_Trfase"/>
</dbReference>
<keyword evidence="6" id="KW-0198">Cysteine biosynthesis</keyword>
<evidence type="ECO:0000313" key="10">
    <source>
        <dbReference type="EMBL" id="OQV23864.1"/>
    </source>
</evidence>
<dbReference type="FunFam" id="3.40.640.10:FF:000009">
    <property type="entry name" value="Cystathionine gamma-synthase homolog"/>
    <property type="match status" value="1"/>
</dbReference>
<dbReference type="FunFam" id="3.90.1150.10:FF:000008">
    <property type="entry name" value="Cystathionine gamma-synthase"/>
    <property type="match status" value="1"/>
</dbReference>
<evidence type="ECO:0000256" key="5">
    <source>
        <dbReference type="ARBA" id="ARBA00022898"/>
    </source>
</evidence>
<evidence type="ECO:0000256" key="4">
    <source>
        <dbReference type="ARBA" id="ARBA00012085"/>
    </source>
</evidence>
<keyword evidence="5 8" id="KW-0663">Pyridoxal phosphate</keyword>
<feature type="modified residue" description="N6-(pyridoxal phosphate)lysine" evidence="8">
    <location>
        <position position="271"/>
    </location>
</feature>
<dbReference type="GO" id="GO:0005737">
    <property type="term" value="C:cytoplasm"/>
    <property type="evidence" value="ECO:0007669"/>
    <property type="project" value="TreeGrafter"/>
</dbReference>
<dbReference type="UniPathway" id="UPA00136">
    <property type="reaction ID" value="UER00202"/>
</dbReference>